<organism evidence="2 3">
    <name type="scientific">Planctomyces bekefii</name>
    <dbReference type="NCBI Taxonomy" id="1653850"/>
    <lineage>
        <taxon>Bacteria</taxon>
        <taxon>Pseudomonadati</taxon>
        <taxon>Planctomycetota</taxon>
        <taxon>Planctomycetia</taxon>
        <taxon>Planctomycetales</taxon>
        <taxon>Planctomycetaceae</taxon>
        <taxon>Planctomyces</taxon>
    </lineage>
</organism>
<feature type="domain" description="Glycosyltransferase 2-like" evidence="1">
    <location>
        <begin position="9"/>
        <end position="135"/>
    </location>
</feature>
<comment type="caution">
    <text evidence="2">The sequence shown here is derived from an EMBL/GenBank/DDBJ whole genome shotgun (WGS) entry which is preliminary data.</text>
</comment>
<dbReference type="AlphaFoldDB" id="A0A5C6M5W7"/>
<dbReference type="PANTHER" id="PTHR43685">
    <property type="entry name" value="GLYCOSYLTRANSFERASE"/>
    <property type="match status" value="1"/>
</dbReference>
<proteinExistence type="predicted"/>
<evidence type="ECO:0000259" key="1">
    <source>
        <dbReference type="Pfam" id="PF00535"/>
    </source>
</evidence>
<dbReference type="InterPro" id="IPR050834">
    <property type="entry name" value="Glycosyltransf_2"/>
</dbReference>
<protein>
    <recommendedName>
        <fullName evidence="1">Glycosyltransferase 2-like domain-containing protein</fullName>
    </recommendedName>
</protein>
<reference evidence="2 3" key="2">
    <citation type="submission" date="2019-08" db="EMBL/GenBank/DDBJ databases">
        <authorList>
            <person name="Henke P."/>
        </authorList>
    </citation>
    <scope>NUCLEOTIDE SEQUENCE [LARGE SCALE GENOMIC DNA]</scope>
    <source>
        <strain evidence="2">Phe10_nw2017</strain>
    </source>
</reference>
<dbReference type="PANTHER" id="PTHR43685:SF2">
    <property type="entry name" value="GLYCOSYLTRANSFERASE 2-LIKE DOMAIN-CONTAINING PROTEIN"/>
    <property type="match status" value="1"/>
</dbReference>
<dbReference type="Proteomes" id="UP000321083">
    <property type="component" value="Unassembled WGS sequence"/>
</dbReference>
<sequence length="309" mass="34662">MKPPELHFLIPFYSNVPYLKEAVASVVAQSSSHWRLTVIDDSGAPGNEVETMLGAFRDPRIKYLKNPRNLGIASNWNRCLAVAETDLINILHADDRLDPEFAARNVAASLRYPEAAAIFCRVRIIGHDGRPSWSVGDLYKQFLRPSSDQEFQLVGEAGVTALLRGDFIFCPSLVYRRSKLRGEAFDASWSQVLDLEFLCRLLLLGHSLVGIPDQVFEYRRHAASQTGLLTETRRRFSEESKLYQHLAQVLAARGWRLAAATAARQRIIKLHLIFQALKALLGGRWRGFGAYWTMFSRLGSGGGDHGGQH</sequence>
<dbReference type="InterPro" id="IPR001173">
    <property type="entry name" value="Glyco_trans_2-like"/>
</dbReference>
<dbReference type="InterPro" id="IPR029044">
    <property type="entry name" value="Nucleotide-diphossugar_trans"/>
</dbReference>
<reference evidence="2 3" key="1">
    <citation type="submission" date="2019-08" db="EMBL/GenBank/DDBJ databases">
        <title>100 year-old enigma solved: identification of Planctomyces bekefii, the type genus and species of the phylum Planctomycetes.</title>
        <authorList>
            <person name="Svetlana D.N."/>
            <person name="Overmann J."/>
        </authorList>
    </citation>
    <scope>NUCLEOTIDE SEQUENCE [LARGE SCALE GENOMIC DNA]</scope>
    <source>
        <strain evidence="2">Phe10_nw2017</strain>
    </source>
</reference>
<dbReference type="EMBL" id="SRHE01000125">
    <property type="protein sequence ID" value="TWW10018.1"/>
    <property type="molecule type" value="Genomic_DNA"/>
</dbReference>
<dbReference type="Gene3D" id="3.90.550.10">
    <property type="entry name" value="Spore Coat Polysaccharide Biosynthesis Protein SpsA, Chain A"/>
    <property type="match status" value="1"/>
</dbReference>
<gene>
    <name evidence="2" type="ORF">E3A20_08490</name>
</gene>
<name>A0A5C6M5W7_9PLAN</name>
<accession>A0A5C6M5W7</accession>
<evidence type="ECO:0000313" key="3">
    <source>
        <dbReference type="Proteomes" id="UP000321083"/>
    </source>
</evidence>
<keyword evidence="3" id="KW-1185">Reference proteome</keyword>
<evidence type="ECO:0000313" key="2">
    <source>
        <dbReference type="EMBL" id="TWW10018.1"/>
    </source>
</evidence>
<dbReference type="Pfam" id="PF00535">
    <property type="entry name" value="Glycos_transf_2"/>
    <property type="match status" value="1"/>
</dbReference>
<dbReference type="SUPFAM" id="SSF53448">
    <property type="entry name" value="Nucleotide-diphospho-sugar transferases"/>
    <property type="match status" value="1"/>
</dbReference>